<keyword evidence="4" id="KW-0274">FAD</keyword>
<dbReference type="Proteomes" id="UP000243515">
    <property type="component" value="Unassembled WGS sequence"/>
</dbReference>
<reference evidence="7 8" key="1">
    <citation type="journal article" date="2015" name="Environ. Microbiol.">
        <title>Metagenome sequence of Elaphomyces granulatus from sporocarp tissue reveals Ascomycota ectomycorrhizal fingerprints of genome expansion and a Proteobacteria-rich microbiome.</title>
        <authorList>
            <person name="Quandt C.A."/>
            <person name="Kohler A."/>
            <person name="Hesse C.N."/>
            <person name="Sharpton T.J."/>
            <person name="Martin F."/>
            <person name="Spatafora J.W."/>
        </authorList>
    </citation>
    <scope>NUCLEOTIDE SEQUENCE [LARGE SCALE GENOMIC DNA]</scope>
    <source>
        <strain evidence="7 8">OSC145934</strain>
    </source>
</reference>
<organism evidence="7 8">
    <name type="scientific">Elaphomyces granulatus</name>
    <dbReference type="NCBI Taxonomy" id="519963"/>
    <lineage>
        <taxon>Eukaryota</taxon>
        <taxon>Fungi</taxon>
        <taxon>Dikarya</taxon>
        <taxon>Ascomycota</taxon>
        <taxon>Pezizomycotina</taxon>
        <taxon>Eurotiomycetes</taxon>
        <taxon>Eurotiomycetidae</taxon>
        <taxon>Eurotiales</taxon>
        <taxon>Elaphomycetaceae</taxon>
        <taxon>Elaphomyces</taxon>
    </lineage>
</organism>
<evidence type="ECO:0000256" key="3">
    <source>
        <dbReference type="ARBA" id="ARBA00022630"/>
    </source>
</evidence>
<dbReference type="GO" id="GO:0008115">
    <property type="term" value="F:sarcosine oxidase activity"/>
    <property type="evidence" value="ECO:0007669"/>
    <property type="project" value="TreeGrafter"/>
</dbReference>
<dbReference type="Gene3D" id="3.50.50.60">
    <property type="entry name" value="FAD/NAD(P)-binding domain"/>
    <property type="match status" value="1"/>
</dbReference>
<evidence type="ECO:0000313" key="8">
    <source>
        <dbReference type="Proteomes" id="UP000243515"/>
    </source>
</evidence>
<dbReference type="AlphaFoldDB" id="A0A232M5Q6"/>
<dbReference type="EMBL" id="NPHW01002361">
    <property type="protein sequence ID" value="OXV11668.1"/>
    <property type="molecule type" value="Genomic_DNA"/>
</dbReference>
<protein>
    <recommendedName>
        <fullName evidence="6">FAD dependent oxidoreductase domain-containing protein</fullName>
    </recommendedName>
</protein>
<dbReference type="SUPFAM" id="SSF51905">
    <property type="entry name" value="FAD/NAD(P)-binding domain"/>
    <property type="match status" value="1"/>
</dbReference>
<keyword evidence="5" id="KW-0560">Oxidoreductase</keyword>
<gene>
    <name evidence="7" type="ORF">Egran_00571</name>
</gene>
<dbReference type="GO" id="GO:0050660">
    <property type="term" value="F:flavin adenine dinucleotide binding"/>
    <property type="evidence" value="ECO:0007669"/>
    <property type="project" value="InterPro"/>
</dbReference>
<dbReference type="InterPro" id="IPR006076">
    <property type="entry name" value="FAD-dep_OxRdtase"/>
</dbReference>
<dbReference type="Gene3D" id="3.30.9.10">
    <property type="entry name" value="D-Amino Acid Oxidase, subunit A, domain 2"/>
    <property type="match status" value="1"/>
</dbReference>
<dbReference type="PANTHER" id="PTHR10961:SF46">
    <property type="entry name" value="PEROXISOMAL SARCOSINE OXIDASE"/>
    <property type="match status" value="1"/>
</dbReference>
<dbReference type="InterPro" id="IPR045170">
    <property type="entry name" value="MTOX"/>
</dbReference>
<dbReference type="InterPro" id="IPR036188">
    <property type="entry name" value="FAD/NAD-bd_sf"/>
</dbReference>
<feature type="domain" description="FAD dependent oxidoreductase" evidence="6">
    <location>
        <begin position="7"/>
        <end position="398"/>
    </location>
</feature>
<evidence type="ECO:0000256" key="5">
    <source>
        <dbReference type="ARBA" id="ARBA00023002"/>
    </source>
</evidence>
<sequence length="445" mass="49364">MALPHSILIVGGGVFGLSTALSLSKRHPTSQITLIESSPTIPNPYGSSVDASRIVRADYTHAAYAKLAAAAVQCWRSTEWGQEGRYTENGLLFVCPNNASSAEQYVRMCYKNVMRMEDEKEKVQDLPTRADVEKVLSRYGAETNNNIIRGYVNWGSGWSDAEAGVRFARKKLEDTGKVVFKTGNVERILFLGELGQRDVDSSRPLCEVKGVLLSDGTIINAGLTILATGAWTPQLVDLRGIAQATGQVITYIRITDDEQQRLKDMPTILNFATGVAFMPPRNNLFKVSRSSYGYRNPKQLSIPAANVDSREVMEISIPEVGLQVPPEGQGACRKALKELFPWLADRPFHNTRICWYTDTRKGDFLITHHPDHPNLFLATGGSGHGYKFLPVLGDKIVDAIEGKLEPELQELWKWPNLIENEQRIEFDGTDDGGRSGRKGMILARL</sequence>
<name>A0A232M5Q6_9EURO</name>
<evidence type="ECO:0000256" key="4">
    <source>
        <dbReference type="ARBA" id="ARBA00022827"/>
    </source>
</evidence>
<keyword evidence="8" id="KW-1185">Reference proteome</keyword>
<dbReference type="GO" id="GO:0050031">
    <property type="term" value="F:L-pipecolate oxidase activity"/>
    <property type="evidence" value="ECO:0007669"/>
    <property type="project" value="TreeGrafter"/>
</dbReference>
<evidence type="ECO:0000313" key="7">
    <source>
        <dbReference type="EMBL" id="OXV11668.1"/>
    </source>
</evidence>
<dbReference type="PANTHER" id="PTHR10961">
    <property type="entry name" value="PEROXISOMAL SARCOSINE OXIDASE"/>
    <property type="match status" value="1"/>
</dbReference>
<evidence type="ECO:0000259" key="6">
    <source>
        <dbReference type="Pfam" id="PF01266"/>
    </source>
</evidence>
<proteinExistence type="inferred from homology"/>
<dbReference type="GO" id="GO:0004657">
    <property type="term" value="F:proline dehydrogenase activity"/>
    <property type="evidence" value="ECO:0007669"/>
    <property type="project" value="TreeGrafter"/>
</dbReference>
<comment type="caution">
    <text evidence="7">The sequence shown here is derived from an EMBL/GenBank/DDBJ whole genome shotgun (WGS) entry which is preliminary data.</text>
</comment>
<comment type="similarity">
    <text evidence="2">Belongs to the MSOX/MTOX family.</text>
</comment>
<comment type="cofactor">
    <cofactor evidence="1">
        <name>FAD</name>
        <dbReference type="ChEBI" id="CHEBI:57692"/>
    </cofactor>
</comment>
<dbReference type="Pfam" id="PF01266">
    <property type="entry name" value="DAO"/>
    <property type="match status" value="1"/>
</dbReference>
<evidence type="ECO:0000256" key="2">
    <source>
        <dbReference type="ARBA" id="ARBA00010989"/>
    </source>
</evidence>
<evidence type="ECO:0000256" key="1">
    <source>
        <dbReference type="ARBA" id="ARBA00001974"/>
    </source>
</evidence>
<dbReference type="OrthoDB" id="2219495at2759"/>
<accession>A0A232M5Q6</accession>
<keyword evidence="3" id="KW-0285">Flavoprotein</keyword>